<keyword evidence="2" id="KW-1185">Reference proteome</keyword>
<keyword evidence="1" id="KW-0732">Signal</keyword>
<protein>
    <submittedName>
        <fullName evidence="3">Uncharacterized protein</fullName>
    </submittedName>
</protein>
<proteinExistence type="predicted"/>
<name>A0A914CMW4_9BILA</name>
<dbReference type="AlphaFoldDB" id="A0A914CMW4"/>
<feature type="chain" id="PRO_5036988350" evidence="1">
    <location>
        <begin position="19"/>
        <end position="92"/>
    </location>
</feature>
<evidence type="ECO:0000256" key="1">
    <source>
        <dbReference type="SAM" id="SignalP"/>
    </source>
</evidence>
<dbReference type="WBParaSite" id="ACRNAN_scaffold121.g14519.t1">
    <property type="protein sequence ID" value="ACRNAN_scaffold121.g14519.t1"/>
    <property type="gene ID" value="ACRNAN_scaffold121.g14519"/>
</dbReference>
<dbReference type="Proteomes" id="UP000887540">
    <property type="component" value="Unplaced"/>
</dbReference>
<evidence type="ECO:0000313" key="3">
    <source>
        <dbReference type="WBParaSite" id="ACRNAN_scaffold121.g14519.t1"/>
    </source>
</evidence>
<feature type="signal peptide" evidence="1">
    <location>
        <begin position="1"/>
        <end position="18"/>
    </location>
</feature>
<organism evidence="2 3">
    <name type="scientific">Acrobeloides nanus</name>
    <dbReference type="NCBI Taxonomy" id="290746"/>
    <lineage>
        <taxon>Eukaryota</taxon>
        <taxon>Metazoa</taxon>
        <taxon>Ecdysozoa</taxon>
        <taxon>Nematoda</taxon>
        <taxon>Chromadorea</taxon>
        <taxon>Rhabditida</taxon>
        <taxon>Tylenchina</taxon>
        <taxon>Cephalobomorpha</taxon>
        <taxon>Cephaloboidea</taxon>
        <taxon>Cephalobidae</taxon>
        <taxon>Acrobeloides</taxon>
    </lineage>
</organism>
<evidence type="ECO:0000313" key="2">
    <source>
        <dbReference type="Proteomes" id="UP000887540"/>
    </source>
</evidence>
<accession>A0A914CMW4</accession>
<sequence>MYKIFVLIFSLQMTVTYGTWCNGGTQCDVCDICPNECPPFWVCCDCFTGDGQGVCLFFLGGCPSPSEVDTYLKNVTNVHDAMSILAEKRKLN</sequence>
<reference evidence="3" key="1">
    <citation type="submission" date="2022-11" db="UniProtKB">
        <authorList>
            <consortium name="WormBaseParasite"/>
        </authorList>
    </citation>
    <scope>IDENTIFICATION</scope>
</reference>